<keyword evidence="1" id="KW-1133">Transmembrane helix</keyword>
<evidence type="ECO:0000256" key="1">
    <source>
        <dbReference type="SAM" id="Phobius"/>
    </source>
</evidence>
<feature type="transmembrane region" description="Helical" evidence="1">
    <location>
        <begin position="511"/>
        <end position="528"/>
    </location>
</feature>
<evidence type="ECO:0000313" key="2">
    <source>
        <dbReference type="EMBL" id="KAF0720983.1"/>
    </source>
</evidence>
<feature type="transmembrane region" description="Helical" evidence="1">
    <location>
        <begin position="323"/>
        <end position="349"/>
    </location>
</feature>
<proteinExistence type="predicted"/>
<reference evidence="2 3" key="1">
    <citation type="submission" date="2019-07" db="EMBL/GenBank/DDBJ databases">
        <title>Genomics analysis of Aphanomyces spp. identifies a new class of oomycete effector associated with host adaptation.</title>
        <authorList>
            <person name="Gaulin E."/>
        </authorList>
    </citation>
    <scope>NUCLEOTIDE SEQUENCE [LARGE SCALE GENOMIC DNA]</scope>
    <source>
        <strain evidence="2 3">ATCC 201684</strain>
    </source>
</reference>
<sequence length="529" mass="59641">MAPSMQWTHNYRSLLVFGSFVCALVVMYADVTGTIVTLQVLYGVDATKRPGDDYYASTIPRFVHMNILNQTRKLHELQDQRVLYVEPSDTDPTDYFIVPDNCISLGYQASDILYNESYALPLVQRILDGLNTSINLTATPMTHALMVDCDYSGRHFQDTTVFKVFLVDSSLTLMWSIAVQTMAAMRETTRLEAAVGVAIVSQAEFAKFGVGPDDPPDAPWSFGLTYDGTSNYRTLVSINFPYEVETPFFETYRDGILPSHEYAWRIQSTNESLTIAGRSGYYRGSKNSQMNNAVFVLDMSGDPIRDIVVDAYPAMPFTKDSRAWIQGLVIMTIGVRIGFTIAVALNIALTTLMSKRQACLPDVFPTIKHHIRFRSVFLVLAFVGDGFWSLQEWALSAGYNRYHLLPMFIVKDNIRSDFLILFLVWTDVVASILHVGIWPAIPVVVYMVCYSYSETLVVSLTSSAVDQETSDYCLQGFLQNIVAYSMTGMNKWDQYELSPDDPPSWLVAREFVWFFAPCLGMTCALILYK</sequence>
<accession>A0A6G0W2J7</accession>
<keyword evidence="1" id="KW-0812">Transmembrane</keyword>
<comment type="caution">
    <text evidence="2">The sequence shown here is derived from an EMBL/GenBank/DDBJ whole genome shotgun (WGS) entry which is preliminary data.</text>
</comment>
<evidence type="ECO:0008006" key="4">
    <source>
        <dbReference type="Google" id="ProtNLM"/>
    </source>
</evidence>
<feature type="transmembrane region" description="Helical" evidence="1">
    <location>
        <begin position="418"/>
        <end position="441"/>
    </location>
</feature>
<keyword evidence="1" id="KW-0472">Membrane</keyword>
<dbReference type="VEuPathDB" id="FungiDB:AeMF1_003880"/>
<dbReference type="Proteomes" id="UP000481153">
    <property type="component" value="Unassembled WGS sequence"/>
</dbReference>
<dbReference type="EMBL" id="VJMJ01000565">
    <property type="protein sequence ID" value="KAF0720983.1"/>
    <property type="molecule type" value="Genomic_DNA"/>
</dbReference>
<feature type="non-terminal residue" evidence="2">
    <location>
        <position position="529"/>
    </location>
</feature>
<dbReference type="VEuPathDB" id="FungiDB:AeMF1_003882"/>
<protein>
    <recommendedName>
        <fullName evidence="4">Transmembrane protein</fullName>
    </recommendedName>
</protein>
<gene>
    <name evidence="2" type="ORF">Ae201684_019249</name>
</gene>
<dbReference type="AlphaFoldDB" id="A0A6G0W2J7"/>
<name>A0A6G0W2J7_9STRA</name>
<evidence type="ECO:0000313" key="3">
    <source>
        <dbReference type="Proteomes" id="UP000481153"/>
    </source>
</evidence>
<dbReference type="VEuPathDB" id="FungiDB:AeMF1_017205"/>
<keyword evidence="3" id="KW-1185">Reference proteome</keyword>
<organism evidence="2 3">
    <name type="scientific">Aphanomyces euteiches</name>
    <dbReference type="NCBI Taxonomy" id="100861"/>
    <lineage>
        <taxon>Eukaryota</taxon>
        <taxon>Sar</taxon>
        <taxon>Stramenopiles</taxon>
        <taxon>Oomycota</taxon>
        <taxon>Saprolegniomycetes</taxon>
        <taxon>Saprolegniales</taxon>
        <taxon>Verrucalvaceae</taxon>
        <taxon>Aphanomyces</taxon>
    </lineage>
</organism>